<feature type="transmembrane region" description="Helical" evidence="3">
    <location>
        <begin position="129"/>
        <end position="149"/>
    </location>
</feature>
<evidence type="ECO:0000256" key="2">
    <source>
        <dbReference type="ARBA" id="ARBA00007362"/>
    </source>
</evidence>
<feature type="transmembrane region" description="Helical" evidence="3">
    <location>
        <begin position="283"/>
        <end position="306"/>
    </location>
</feature>
<dbReference type="Pfam" id="PF00892">
    <property type="entry name" value="EamA"/>
    <property type="match status" value="1"/>
</dbReference>
<protein>
    <submittedName>
        <fullName evidence="5">DMT family transporter</fullName>
    </submittedName>
</protein>
<dbReference type="AlphaFoldDB" id="A0A844FN14"/>
<evidence type="ECO:0000313" key="5">
    <source>
        <dbReference type="EMBL" id="MST79635.1"/>
    </source>
</evidence>
<dbReference type="SUPFAM" id="SSF103481">
    <property type="entry name" value="Multidrug resistance efflux transporter EmrE"/>
    <property type="match status" value="1"/>
</dbReference>
<comment type="subcellular location">
    <subcellularLocation>
        <location evidence="1">Endomembrane system</location>
        <topology evidence="1">Multi-pass membrane protein</topology>
    </subcellularLocation>
</comment>
<dbReference type="Proteomes" id="UP000452141">
    <property type="component" value="Unassembled WGS sequence"/>
</dbReference>
<dbReference type="GO" id="GO:0016020">
    <property type="term" value="C:membrane"/>
    <property type="evidence" value="ECO:0007669"/>
    <property type="project" value="InterPro"/>
</dbReference>
<evidence type="ECO:0000256" key="3">
    <source>
        <dbReference type="SAM" id="Phobius"/>
    </source>
</evidence>
<feature type="transmembrane region" description="Helical" evidence="3">
    <location>
        <begin position="33"/>
        <end position="54"/>
    </location>
</feature>
<gene>
    <name evidence="5" type="ORF">FYJ61_03880</name>
</gene>
<dbReference type="EMBL" id="VUMW01000007">
    <property type="protein sequence ID" value="MST79635.1"/>
    <property type="molecule type" value="Genomic_DNA"/>
</dbReference>
<reference evidence="5 6" key="1">
    <citation type="submission" date="2019-08" db="EMBL/GenBank/DDBJ databases">
        <title>In-depth cultivation of the pig gut microbiome towards novel bacterial diversity and tailored functional studies.</title>
        <authorList>
            <person name="Wylensek D."/>
            <person name="Hitch T.C.A."/>
            <person name="Clavel T."/>
        </authorList>
    </citation>
    <scope>NUCLEOTIDE SEQUENCE [LARGE SCALE GENOMIC DNA]</scope>
    <source>
        <strain evidence="5 6">WCA-470BD-2E</strain>
    </source>
</reference>
<accession>A0A844FN14</accession>
<keyword evidence="3" id="KW-0812">Transmembrane</keyword>
<organism evidence="5 6">
    <name type="scientific">Lactobacillus equicursoris</name>
    <dbReference type="NCBI Taxonomy" id="420645"/>
    <lineage>
        <taxon>Bacteria</taxon>
        <taxon>Bacillati</taxon>
        <taxon>Bacillota</taxon>
        <taxon>Bacilli</taxon>
        <taxon>Lactobacillales</taxon>
        <taxon>Lactobacillaceae</taxon>
        <taxon>Lactobacillus</taxon>
    </lineage>
</organism>
<proteinExistence type="inferred from homology"/>
<dbReference type="InterPro" id="IPR000620">
    <property type="entry name" value="EamA_dom"/>
</dbReference>
<dbReference type="PANTHER" id="PTHR22911:SF137">
    <property type="entry name" value="SOLUTE CARRIER FAMILY 35 MEMBER G2-RELATED"/>
    <property type="match status" value="1"/>
</dbReference>
<evidence type="ECO:0000313" key="6">
    <source>
        <dbReference type="Proteomes" id="UP000452141"/>
    </source>
</evidence>
<feature type="transmembrane region" description="Helical" evidence="3">
    <location>
        <begin position="196"/>
        <end position="215"/>
    </location>
</feature>
<keyword evidence="3" id="KW-1133">Transmembrane helix</keyword>
<feature type="transmembrane region" description="Helical" evidence="3">
    <location>
        <begin position="257"/>
        <end position="277"/>
    </location>
</feature>
<dbReference type="RefSeq" id="WP_154486650.1">
    <property type="nucleotide sequence ID" value="NZ_VUMW01000007.1"/>
</dbReference>
<name>A0A844FN14_9LACO</name>
<keyword evidence="3" id="KW-0472">Membrane</keyword>
<dbReference type="InterPro" id="IPR037185">
    <property type="entry name" value="EmrE-like"/>
</dbReference>
<evidence type="ECO:0000256" key="1">
    <source>
        <dbReference type="ARBA" id="ARBA00004127"/>
    </source>
</evidence>
<sequence length="311" mass="32864">MLAGIMAGITWAAATLLLSRAVTVPLFNRDLEAAFLAPFVCAFFHDSLSCFWLWGQRLVAGQASTWKKWRKDYWWIVLAAAVGGPVGMSGYVLAVKFMGPALGAVACAIFPAVGAVLAYLILGEKLSLFRWLCLLASLAGVYGLSYSGQLTGDKLILGLACAIMCAGGWGLEAVILAKSFKGGIKTGQALQIRQTAAAAVSGMLLVTALQAGGFLGEIVTKGPSKLGLLLVGASGLATASYFCYYKAIEQVGPSKAMALNVTYAAWAFLFTVLAGSWDLVNWQTIFFASLVFAGSILTAADWRALFKRGDN</sequence>
<comment type="similarity">
    <text evidence="2">Belongs to the EamA transporter family.</text>
</comment>
<comment type="caution">
    <text evidence="5">The sequence shown here is derived from an EMBL/GenBank/DDBJ whole genome shotgun (WGS) entry which is preliminary data.</text>
</comment>
<feature type="transmembrane region" description="Helical" evidence="3">
    <location>
        <begin position="227"/>
        <end position="245"/>
    </location>
</feature>
<dbReference type="PANTHER" id="PTHR22911">
    <property type="entry name" value="ACYL-MALONYL CONDENSING ENZYME-RELATED"/>
    <property type="match status" value="1"/>
</dbReference>
<feature type="transmembrane region" description="Helical" evidence="3">
    <location>
        <begin position="101"/>
        <end position="122"/>
    </location>
</feature>
<evidence type="ECO:0000259" key="4">
    <source>
        <dbReference type="Pfam" id="PF00892"/>
    </source>
</evidence>
<feature type="transmembrane region" description="Helical" evidence="3">
    <location>
        <begin position="74"/>
        <end position="95"/>
    </location>
</feature>
<feature type="domain" description="EamA" evidence="4">
    <location>
        <begin position="2"/>
        <end position="145"/>
    </location>
</feature>
<feature type="transmembrane region" description="Helical" evidence="3">
    <location>
        <begin position="155"/>
        <end position="176"/>
    </location>
</feature>